<evidence type="ECO:0000256" key="1">
    <source>
        <dbReference type="SAM" id="Coils"/>
    </source>
</evidence>
<organism evidence="3 4">
    <name type="scientific">Rhodonia placenta</name>
    <dbReference type="NCBI Taxonomy" id="104341"/>
    <lineage>
        <taxon>Eukaryota</taxon>
        <taxon>Fungi</taxon>
        <taxon>Dikarya</taxon>
        <taxon>Basidiomycota</taxon>
        <taxon>Agaricomycotina</taxon>
        <taxon>Agaricomycetes</taxon>
        <taxon>Polyporales</taxon>
        <taxon>Adustoporiaceae</taxon>
        <taxon>Rhodonia</taxon>
    </lineage>
</organism>
<dbReference type="AlphaFoldDB" id="A0A8H7U3F7"/>
<evidence type="ECO:0000256" key="2">
    <source>
        <dbReference type="SAM" id="MobiDB-lite"/>
    </source>
</evidence>
<sequence>MIPLADLAHFYSPKCLVALLAFIIVPDITSRTAGIICAASQFPELVFLVLGPSLTSKIKLGLTDFLAALVLLQTKLRALTWLIKLQKRHTSWQYNWLADACLAIEVLFALTFITAGRRYMTSTFGNDSEEKPRVSESDHAHEQPLTQVTDHVSRQGTNQVAAPNGTQVASRPRELTPESVSLSTATVVALQLPRRATCPSSECTLRQSALMRLFKEYFETMKRNTNCLRENLRLSEEVLQLRREMREVDEEVTQLKANCLEAIKGTKELAYELSQENKALRDLLGFYQCKIEELQDIKSQALISRDPEPERYPSFISLS</sequence>
<evidence type="ECO:0000313" key="4">
    <source>
        <dbReference type="Proteomes" id="UP000639403"/>
    </source>
</evidence>
<feature type="compositionally biased region" description="Polar residues" evidence="2">
    <location>
        <begin position="144"/>
        <end position="169"/>
    </location>
</feature>
<feature type="coiled-coil region" evidence="1">
    <location>
        <begin position="231"/>
        <end position="258"/>
    </location>
</feature>
<dbReference type="EMBL" id="JADOXO010000054">
    <property type="protein sequence ID" value="KAF9816651.1"/>
    <property type="molecule type" value="Genomic_DNA"/>
</dbReference>
<proteinExistence type="predicted"/>
<name>A0A8H7U3F7_9APHY</name>
<protein>
    <submittedName>
        <fullName evidence="3">Uncharacterized protein</fullName>
    </submittedName>
</protein>
<evidence type="ECO:0000313" key="3">
    <source>
        <dbReference type="EMBL" id="KAF9816651.1"/>
    </source>
</evidence>
<comment type="caution">
    <text evidence="3">The sequence shown here is derived from an EMBL/GenBank/DDBJ whole genome shotgun (WGS) entry which is preliminary data.</text>
</comment>
<feature type="region of interest" description="Disordered" evidence="2">
    <location>
        <begin position="124"/>
        <end position="177"/>
    </location>
</feature>
<feature type="compositionally biased region" description="Basic and acidic residues" evidence="2">
    <location>
        <begin position="128"/>
        <end position="142"/>
    </location>
</feature>
<keyword evidence="1" id="KW-0175">Coiled coil</keyword>
<dbReference type="Proteomes" id="UP000639403">
    <property type="component" value="Unassembled WGS sequence"/>
</dbReference>
<gene>
    <name evidence="3" type="ORF">IEO21_03956</name>
</gene>
<accession>A0A8H7U3F7</accession>
<reference evidence="3" key="2">
    <citation type="journal article" name="Front. Microbiol.">
        <title>Degradative Capacity of Two Strains of Rhodonia placenta: From Phenotype to Genotype.</title>
        <authorList>
            <person name="Kolle M."/>
            <person name="Horta M.A.C."/>
            <person name="Nowrousian M."/>
            <person name="Ohm R.A."/>
            <person name="Benz J.P."/>
            <person name="Pilgard A."/>
        </authorList>
    </citation>
    <scope>NUCLEOTIDE SEQUENCE</scope>
    <source>
        <strain evidence="3">FPRL280</strain>
    </source>
</reference>
<reference evidence="3" key="1">
    <citation type="submission" date="2020-11" db="EMBL/GenBank/DDBJ databases">
        <authorList>
            <person name="Koelle M."/>
            <person name="Horta M.A.C."/>
            <person name="Nowrousian M."/>
            <person name="Ohm R.A."/>
            <person name="Benz P."/>
            <person name="Pilgard A."/>
        </authorList>
    </citation>
    <scope>NUCLEOTIDE SEQUENCE</scope>
    <source>
        <strain evidence="3">FPRL280</strain>
    </source>
</reference>